<dbReference type="InterPro" id="IPR036388">
    <property type="entry name" value="WH-like_DNA-bd_sf"/>
</dbReference>
<reference evidence="3 5" key="1">
    <citation type="submission" date="2020-06" db="EMBL/GenBank/DDBJ databases">
        <title>Anoxygenic phototrophic Chloroflexota member uses a Type I reaction center.</title>
        <authorList>
            <person name="Tsuji J.M."/>
            <person name="Shaw N.A."/>
            <person name="Nagashima S."/>
            <person name="Venkiteswaran J."/>
            <person name="Schiff S.L."/>
            <person name="Hanada S."/>
            <person name="Tank M."/>
            <person name="Neufeld J.D."/>
        </authorList>
    </citation>
    <scope>NUCLEOTIDE SEQUENCE [LARGE SCALE GENOMIC DNA]</scope>
    <source>
        <strain evidence="3">L227-S17</strain>
    </source>
</reference>
<evidence type="ECO:0000259" key="1">
    <source>
        <dbReference type="Pfam" id="PF03551"/>
    </source>
</evidence>
<gene>
    <name evidence="3" type="ORF">HXX08_16980</name>
    <name evidence="4" type="ORF">OZ401_003079</name>
</gene>
<protein>
    <submittedName>
        <fullName evidence="3">PadR family transcriptional regulator</fullName>
    </submittedName>
</protein>
<feature type="domain" description="Transcription regulator PadR C-terminal" evidence="2">
    <location>
        <begin position="93"/>
        <end position="181"/>
    </location>
</feature>
<sequence length="186" mass="21967">MTNLGYALLGMLADESRTGYDLAQLMKQQVGYFWSAKHSQIYPELARLESEGLVAFEVIEQQDRPHKKLYHITPAGLEILRNWVTTPAESAPVRDELILKAYCIWLAEPEKAIELFKQEELRHRQQLAHYEQLYIWGEENLQREQRSKHSSLFGKYLSLARGIGHEREYAEWCRWVIEQLEKPDFF</sequence>
<dbReference type="RefSeq" id="WP_341471350.1">
    <property type="nucleotide sequence ID" value="NZ_CP128400.1"/>
</dbReference>
<dbReference type="Proteomes" id="UP001431572">
    <property type="component" value="Chromosome 2"/>
</dbReference>
<dbReference type="PANTHER" id="PTHR43252">
    <property type="entry name" value="TRANSCRIPTIONAL REGULATOR YQJI"/>
    <property type="match status" value="1"/>
</dbReference>
<reference evidence="4" key="2">
    <citation type="journal article" date="2024" name="Nature">
        <title>Anoxygenic phototroph of the Chloroflexota uses a type I reaction centre.</title>
        <authorList>
            <person name="Tsuji J.M."/>
            <person name="Shaw N.A."/>
            <person name="Nagashima S."/>
            <person name="Venkiteswaran J.J."/>
            <person name="Schiff S.L."/>
            <person name="Watanabe T."/>
            <person name="Fukui M."/>
            <person name="Hanada S."/>
            <person name="Tank M."/>
            <person name="Neufeld J.D."/>
        </authorList>
    </citation>
    <scope>NUCLEOTIDE SEQUENCE</scope>
    <source>
        <strain evidence="4">L227-S17</strain>
    </source>
</reference>
<dbReference type="InterPro" id="IPR036390">
    <property type="entry name" value="WH_DNA-bd_sf"/>
</dbReference>
<organism evidence="3 5">
    <name type="scientific">Candidatus Chlorohelix allophototropha</name>
    <dbReference type="NCBI Taxonomy" id="3003348"/>
    <lineage>
        <taxon>Bacteria</taxon>
        <taxon>Bacillati</taxon>
        <taxon>Chloroflexota</taxon>
        <taxon>Chloroflexia</taxon>
        <taxon>Candidatus Chloroheliales</taxon>
        <taxon>Candidatus Chloroheliaceae</taxon>
        <taxon>Candidatus Chlorohelix</taxon>
    </lineage>
</organism>
<evidence type="ECO:0000259" key="2">
    <source>
        <dbReference type="Pfam" id="PF10400"/>
    </source>
</evidence>
<dbReference type="PANTHER" id="PTHR43252:SF4">
    <property type="entry name" value="TRANSCRIPTIONAL REGULATORY PROTEIN"/>
    <property type="match status" value="1"/>
</dbReference>
<dbReference type="SUPFAM" id="SSF46785">
    <property type="entry name" value="Winged helix' DNA-binding domain"/>
    <property type="match status" value="1"/>
</dbReference>
<evidence type="ECO:0000313" key="5">
    <source>
        <dbReference type="Proteomes" id="UP000521676"/>
    </source>
</evidence>
<keyword evidence="6" id="KW-1185">Reference proteome</keyword>
<dbReference type="EMBL" id="CP128400">
    <property type="protein sequence ID" value="WJW69466.1"/>
    <property type="molecule type" value="Genomic_DNA"/>
</dbReference>
<dbReference type="Pfam" id="PF10400">
    <property type="entry name" value="Vir_act_alpha_C"/>
    <property type="match status" value="1"/>
</dbReference>
<dbReference type="InterPro" id="IPR018309">
    <property type="entry name" value="Tscrpt_reg_PadR_C"/>
</dbReference>
<name>A0A8T7M629_9CHLR</name>
<dbReference type="EMBL" id="JACATZ010000003">
    <property type="protein sequence ID" value="NWJ47555.1"/>
    <property type="molecule type" value="Genomic_DNA"/>
</dbReference>
<dbReference type="Gene3D" id="6.10.140.190">
    <property type="match status" value="1"/>
</dbReference>
<dbReference type="InterPro" id="IPR005149">
    <property type="entry name" value="Tscrpt_reg_PadR_N"/>
</dbReference>
<feature type="domain" description="Transcription regulator PadR N-terminal" evidence="1">
    <location>
        <begin position="8"/>
        <end position="80"/>
    </location>
</feature>
<dbReference type="Pfam" id="PF03551">
    <property type="entry name" value="PadR"/>
    <property type="match status" value="1"/>
</dbReference>
<dbReference type="AlphaFoldDB" id="A0A8T7M629"/>
<accession>A0A8T7M629</accession>
<proteinExistence type="predicted"/>
<evidence type="ECO:0000313" key="6">
    <source>
        <dbReference type="Proteomes" id="UP001431572"/>
    </source>
</evidence>
<dbReference type="Gene3D" id="1.10.10.10">
    <property type="entry name" value="Winged helix-like DNA-binding domain superfamily/Winged helix DNA-binding domain"/>
    <property type="match status" value="1"/>
</dbReference>
<evidence type="ECO:0000313" key="3">
    <source>
        <dbReference type="EMBL" id="NWJ47555.1"/>
    </source>
</evidence>
<evidence type="ECO:0000313" key="4">
    <source>
        <dbReference type="EMBL" id="WJW69466.1"/>
    </source>
</evidence>
<dbReference type="Proteomes" id="UP000521676">
    <property type="component" value="Unassembled WGS sequence"/>
</dbReference>